<evidence type="ECO:0000313" key="2">
    <source>
        <dbReference type="EMBL" id="KAH0550546.1"/>
    </source>
</evidence>
<comment type="caution">
    <text evidence="2">The sequence shown here is derived from an EMBL/GenBank/DDBJ whole genome shotgun (WGS) entry which is preliminary data.</text>
</comment>
<feature type="signal peptide" evidence="1">
    <location>
        <begin position="1"/>
        <end position="23"/>
    </location>
</feature>
<keyword evidence="3" id="KW-1185">Reference proteome</keyword>
<sequence length="165" mass="19078">MVNYKRINIKYMIMLCLLAATRYYSEQAIGQQRLIRKYRSVFRTEERYTFARWYHITNIHNTYKLNNIEVYTRASELIPSLLCNLICSATLDAIILANASPLIAFSAPLGTYMQTSNVARGLGAVDQYMSEDHHHHIVKIERADILPESREFYAGHQDEQASQGE</sequence>
<protein>
    <submittedName>
        <fullName evidence="2">Uncharacterized protein</fullName>
    </submittedName>
</protein>
<proteinExistence type="predicted"/>
<evidence type="ECO:0000256" key="1">
    <source>
        <dbReference type="SAM" id="SignalP"/>
    </source>
</evidence>
<gene>
    <name evidence="2" type="ORF">KQX54_020103</name>
</gene>
<keyword evidence="1" id="KW-0732">Signal</keyword>
<feature type="chain" id="PRO_5043451228" evidence="1">
    <location>
        <begin position="24"/>
        <end position="165"/>
    </location>
</feature>
<dbReference type="AlphaFoldDB" id="A0AAV7IDU3"/>
<evidence type="ECO:0000313" key="3">
    <source>
        <dbReference type="Proteomes" id="UP000826195"/>
    </source>
</evidence>
<dbReference type="EMBL" id="JAHXZJ010001864">
    <property type="protein sequence ID" value="KAH0550546.1"/>
    <property type="molecule type" value="Genomic_DNA"/>
</dbReference>
<organism evidence="2 3">
    <name type="scientific">Cotesia glomerata</name>
    <name type="common">Lepidopteran parasitic wasp</name>
    <name type="synonym">Apanteles glomeratus</name>
    <dbReference type="NCBI Taxonomy" id="32391"/>
    <lineage>
        <taxon>Eukaryota</taxon>
        <taxon>Metazoa</taxon>
        <taxon>Ecdysozoa</taxon>
        <taxon>Arthropoda</taxon>
        <taxon>Hexapoda</taxon>
        <taxon>Insecta</taxon>
        <taxon>Pterygota</taxon>
        <taxon>Neoptera</taxon>
        <taxon>Endopterygota</taxon>
        <taxon>Hymenoptera</taxon>
        <taxon>Apocrita</taxon>
        <taxon>Ichneumonoidea</taxon>
        <taxon>Braconidae</taxon>
        <taxon>Microgastrinae</taxon>
        <taxon>Cotesia</taxon>
    </lineage>
</organism>
<dbReference type="Proteomes" id="UP000826195">
    <property type="component" value="Unassembled WGS sequence"/>
</dbReference>
<reference evidence="2 3" key="1">
    <citation type="journal article" date="2021" name="J. Hered.">
        <title>A chromosome-level genome assembly of the parasitoid wasp, Cotesia glomerata (Hymenoptera: Braconidae).</title>
        <authorList>
            <person name="Pinto B.J."/>
            <person name="Weis J.J."/>
            <person name="Gamble T."/>
            <person name="Ode P.J."/>
            <person name="Paul R."/>
            <person name="Zaspel J.M."/>
        </authorList>
    </citation>
    <scope>NUCLEOTIDE SEQUENCE [LARGE SCALE GENOMIC DNA]</scope>
    <source>
        <strain evidence="2">CgM1</strain>
    </source>
</reference>
<name>A0AAV7IDU3_COTGL</name>
<accession>A0AAV7IDU3</accession>